<keyword evidence="10" id="KW-1185">Reference proteome</keyword>
<evidence type="ECO:0000256" key="2">
    <source>
        <dbReference type="ARBA" id="ARBA00007647"/>
    </source>
</evidence>
<dbReference type="Proteomes" id="UP000751190">
    <property type="component" value="Unassembled WGS sequence"/>
</dbReference>
<evidence type="ECO:0000256" key="8">
    <source>
        <dbReference type="SAM" id="MobiDB-lite"/>
    </source>
</evidence>
<sequence length="488" mass="52047">MRPCRVALVCGACALALVQLGLQTYVVGVDGVIGWPALRAHAQPAGTAVGALAHRPAAAPRDSSAPHDTGALERVARSQSKRPSNAVVPHSAIAALVGAMHARSFAPRAVGTARPPSPALAGARPPAIGASAPGVRAPAPSQPAYVSIGAIFKGEHPFLIEWLEYHALIGVRHFFMVSNDCGADADASRALLAPYVRAGLVTLIREYECAPRGFQNDAYTLLLRRAAGATFWLMVVDIDEFIVTERDDQSVAEAMRPFERFDAVALMWRLFGTSGHQRAPNGAVLNNFRHRASTTGARDSRARSFKSIVRPEACVRMVTHMCAEFACQRDASRAARPSARCGCTASTDEHHCMDGRYLAMREKRPPFVGLWMHHYRTKSAEDWERKKERGRASVAEDARNSKRTGPPPDEYNCILDDALPRAVGARLARLGDAVEATRLRALLLAGPGPRLGSAGAGCGRSQSHGGGGGRSGGGGTRSGKRRPGRGDA</sequence>
<reference evidence="9" key="1">
    <citation type="submission" date="2021-05" db="EMBL/GenBank/DDBJ databases">
        <title>The genome of the haptophyte Pavlova lutheri (Diacronema luteri, Pavlovales) - a model for lipid biosynthesis in eukaryotic algae.</title>
        <authorList>
            <person name="Hulatt C.J."/>
            <person name="Posewitz M.C."/>
        </authorList>
    </citation>
    <scope>NUCLEOTIDE SEQUENCE</scope>
    <source>
        <strain evidence="9">NIVA-4/92</strain>
    </source>
</reference>
<keyword evidence="3" id="KW-0328">Glycosyltransferase</keyword>
<dbReference type="PANTHER" id="PTHR21461">
    <property type="entry name" value="GLYCOSYLTRANSFERASE FAMILY 92 PROTEIN"/>
    <property type="match status" value="1"/>
</dbReference>
<evidence type="ECO:0008006" key="11">
    <source>
        <dbReference type="Google" id="ProtNLM"/>
    </source>
</evidence>
<dbReference type="OrthoDB" id="46148at2759"/>
<comment type="subcellular location">
    <subcellularLocation>
        <location evidence="1">Membrane</location>
        <topology evidence="1">Single-pass membrane protein</topology>
    </subcellularLocation>
</comment>
<dbReference type="AlphaFoldDB" id="A0A8J5X865"/>
<feature type="region of interest" description="Disordered" evidence="8">
    <location>
        <begin position="451"/>
        <end position="488"/>
    </location>
</feature>
<dbReference type="InterPro" id="IPR008166">
    <property type="entry name" value="Glyco_transf_92"/>
</dbReference>
<dbReference type="Pfam" id="PF01697">
    <property type="entry name" value="Glyco_transf_92"/>
    <property type="match status" value="1"/>
</dbReference>
<feature type="compositionally biased region" description="Basic residues" evidence="8">
    <location>
        <begin position="478"/>
        <end position="488"/>
    </location>
</feature>
<name>A0A8J5X865_DIALT</name>
<gene>
    <name evidence="9" type="ORF">KFE25_001172</name>
</gene>
<evidence type="ECO:0000256" key="5">
    <source>
        <dbReference type="ARBA" id="ARBA00022692"/>
    </source>
</evidence>
<evidence type="ECO:0000256" key="4">
    <source>
        <dbReference type="ARBA" id="ARBA00022679"/>
    </source>
</evidence>
<dbReference type="GO" id="GO:0005737">
    <property type="term" value="C:cytoplasm"/>
    <property type="evidence" value="ECO:0007669"/>
    <property type="project" value="TreeGrafter"/>
</dbReference>
<keyword evidence="6" id="KW-1133">Transmembrane helix</keyword>
<dbReference type="GO" id="GO:0016757">
    <property type="term" value="F:glycosyltransferase activity"/>
    <property type="evidence" value="ECO:0007669"/>
    <property type="project" value="UniProtKB-KW"/>
</dbReference>
<dbReference type="GO" id="GO:0016020">
    <property type="term" value="C:membrane"/>
    <property type="evidence" value="ECO:0007669"/>
    <property type="project" value="UniProtKB-SubCell"/>
</dbReference>
<feature type="region of interest" description="Disordered" evidence="8">
    <location>
        <begin position="379"/>
        <end position="411"/>
    </location>
</feature>
<dbReference type="EMBL" id="JAGTXO010000025">
    <property type="protein sequence ID" value="KAG8461568.1"/>
    <property type="molecule type" value="Genomic_DNA"/>
</dbReference>
<feature type="compositionally biased region" description="Gly residues" evidence="8">
    <location>
        <begin position="454"/>
        <end position="477"/>
    </location>
</feature>
<evidence type="ECO:0000256" key="1">
    <source>
        <dbReference type="ARBA" id="ARBA00004167"/>
    </source>
</evidence>
<evidence type="ECO:0000256" key="3">
    <source>
        <dbReference type="ARBA" id="ARBA00022676"/>
    </source>
</evidence>
<feature type="region of interest" description="Disordered" evidence="8">
    <location>
        <begin position="55"/>
        <end position="85"/>
    </location>
</feature>
<evidence type="ECO:0000313" key="9">
    <source>
        <dbReference type="EMBL" id="KAG8461568.1"/>
    </source>
</evidence>
<feature type="compositionally biased region" description="Basic and acidic residues" evidence="8">
    <location>
        <begin position="379"/>
        <end position="400"/>
    </location>
</feature>
<keyword evidence="4" id="KW-0808">Transferase</keyword>
<comment type="similarity">
    <text evidence="2">Belongs to the glycosyltransferase 92 family.</text>
</comment>
<organism evidence="9 10">
    <name type="scientific">Diacronema lutheri</name>
    <name type="common">Unicellular marine alga</name>
    <name type="synonym">Monochrysis lutheri</name>
    <dbReference type="NCBI Taxonomy" id="2081491"/>
    <lineage>
        <taxon>Eukaryota</taxon>
        <taxon>Haptista</taxon>
        <taxon>Haptophyta</taxon>
        <taxon>Pavlovophyceae</taxon>
        <taxon>Pavlovales</taxon>
        <taxon>Pavlovaceae</taxon>
        <taxon>Diacronema</taxon>
    </lineage>
</organism>
<evidence type="ECO:0000313" key="10">
    <source>
        <dbReference type="Proteomes" id="UP000751190"/>
    </source>
</evidence>
<protein>
    <recommendedName>
        <fullName evidence="11">Glycosyltransferase family 92 protein</fullName>
    </recommendedName>
</protein>
<keyword evidence="5" id="KW-0812">Transmembrane</keyword>
<feature type="compositionally biased region" description="Low complexity" evidence="8">
    <location>
        <begin position="55"/>
        <end position="68"/>
    </location>
</feature>
<keyword evidence="7" id="KW-0472">Membrane</keyword>
<evidence type="ECO:0000256" key="6">
    <source>
        <dbReference type="ARBA" id="ARBA00022989"/>
    </source>
</evidence>
<dbReference type="PANTHER" id="PTHR21461:SF69">
    <property type="entry name" value="GLYCOSYLTRANSFERASE FAMILY 92 PROTEIN"/>
    <property type="match status" value="1"/>
</dbReference>
<accession>A0A8J5X865</accession>
<proteinExistence type="inferred from homology"/>
<evidence type="ECO:0000256" key="7">
    <source>
        <dbReference type="ARBA" id="ARBA00023136"/>
    </source>
</evidence>
<comment type="caution">
    <text evidence="9">The sequence shown here is derived from an EMBL/GenBank/DDBJ whole genome shotgun (WGS) entry which is preliminary data.</text>
</comment>